<keyword evidence="4 7" id="KW-1133">Transmembrane helix</keyword>
<comment type="subcellular location">
    <subcellularLocation>
        <location evidence="1">Cell membrane</location>
        <topology evidence="1">Multi-pass membrane protein</topology>
    </subcellularLocation>
</comment>
<protein>
    <recommendedName>
        <fullName evidence="12">ABC transporter, permease protein</fullName>
    </recommendedName>
</protein>
<feature type="transmembrane region" description="Helical" evidence="7">
    <location>
        <begin position="363"/>
        <end position="383"/>
    </location>
</feature>
<evidence type="ECO:0000256" key="7">
    <source>
        <dbReference type="SAM" id="Phobius"/>
    </source>
</evidence>
<evidence type="ECO:0000313" key="10">
    <source>
        <dbReference type="EMBL" id="KKQ91990.1"/>
    </source>
</evidence>
<reference evidence="10 11" key="1">
    <citation type="journal article" date="2015" name="Nature">
        <title>rRNA introns, odd ribosomes, and small enigmatic genomes across a large radiation of phyla.</title>
        <authorList>
            <person name="Brown C.T."/>
            <person name="Hug L.A."/>
            <person name="Thomas B.C."/>
            <person name="Sharon I."/>
            <person name="Castelle C.J."/>
            <person name="Singh A."/>
            <person name="Wilkins M.J."/>
            <person name="Williams K.H."/>
            <person name="Banfield J.F."/>
        </authorList>
    </citation>
    <scope>NUCLEOTIDE SEQUENCE [LARGE SCALE GENOMIC DNA]</scope>
</reference>
<feature type="domain" description="MacB-like periplasmic core" evidence="9">
    <location>
        <begin position="22"/>
        <end position="245"/>
    </location>
</feature>
<accession>A0A0G0LVF2</accession>
<dbReference type="Pfam" id="PF12704">
    <property type="entry name" value="MacB_PCD"/>
    <property type="match status" value="1"/>
</dbReference>
<evidence type="ECO:0000256" key="6">
    <source>
        <dbReference type="ARBA" id="ARBA00038076"/>
    </source>
</evidence>
<dbReference type="STRING" id="1618572.UT17_C0003G0013"/>
<comment type="caution">
    <text evidence="10">The sequence shown here is derived from an EMBL/GenBank/DDBJ whole genome shotgun (WGS) entry which is preliminary data.</text>
</comment>
<evidence type="ECO:0000256" key="3">
    <source>
        <dbReference type="ARBA" id="ARBA00022692"/>
    </source>
</evidence>
<dbReference type="InterPro" id="IPR050250">
    <property type="entry name" value="Macrolide_Exporter_MacB"/>
</dbReference>
<dbReference type="InterPro" id="IPR025857">
    <property type="entry name" value="MacB_PCD"/>
</dbReference>
<feature type="domain" description="ABC3 transporter permease C-terminal" evidence="8">
    <location>
        <begin position="283"/>
        <end position="393"/>
    </location>
</feature>
<dbReference type="PANTHER" id="PTHR30572:SF4">
    <property type="entry name" value="ABC TRANSPORTER PERMEASE YTRF"/>
    <property type="match status" value="1"/>
</dbReference>
<feature type="transmembrane region" description="Helical" evidence="7">
    <location>
        <begin position="23"/>
        <end position="43"/>
    </location>
</feature>
<evidence type="ECO:0000313" key="11">
    <source>
        <dbReference type="Proteomes" id="UP000034774"/>
    </source>
</evidence>
<feature type="transmembrane region" description="Helical" evidence="7">
    <location>
        <begin position="324"/>
        <end position="357"/>
    </location>
</feature>
<feature type="transmembrane region" description="Helical" evidence="7">
    <location>
        <begin position="278"/>
        <end position="303"/>
    </location>
</feature>
<keyword evidence="2" id="KW-1003">Cell membrane</keyword>
<dbReference type="PANTHER" id="PTHR30572">
    <property type="entry name" value="MEMBRANE COMPONENT OF TRANSPORTER-RELATED"/>
    <property type="match status" value="1"/>
</dbReference>
<dbReference type="GO" id="GO:0022857">
    <property type="term" value="F:transmembrane transporter activity"/>
    <property type="evidence" value="ECO:0007669"/>
    <property type="project" value="TreeGrafter"/>
</dbReference>
<comment type="similarity">
    <text evidence="6">Belongs to the ABC-4 integral membrane protein family.</text>
</comment>
<evidence type="ECO:0000256" key="4">
    <source>
        <dbReference type="ARBA" id="ARBA00022989"/>
    </source>
</evidence>
<evidence type="ECO:0008006" key="12">
    <source>
        <dbReference type="Google" id="ProtNLM"/>
    </source>
</evidence>
<evidence type="ECO:0000256" key="5">
    <source>
        <dbReference type="ARBA" id="ARBA00023136"/>
    </source>
</evidence>
<dbReference type="EMBL" id="LBVU01000003">
    <property type="protein sequence ID" value="KKQ91990.1"/>
    <property type="molecule type" value="Genomic_DNA"/>
</dbReference>
<evidence type="ECO:0000259" key="8">
    <source>
        <dbReference type="Pfam" id="PF02687"/>
    </source>
</evidence>
<organism evidence="10 11">
    <name type="scientific">Candidatus Woesebacteria bacterium GW2011_GWB1_39_10</name>
    <dbReference type="NCBI Taxonomy" id="1618572"/>
    <lineage>
        <taxon>Bacteria</taxon>
        <taxon>Candidatus Woeseibacteriota</taxon>
    </lineage>
</organism>
<dbReference type="Pfam" id="PF02687">
    <property type="entry name" value="FtsX"/>
    <property type="match status" value="1"/>
</dbReference>
<keyword evidence="5 7" id="KW-0472">Membrane</keyword>
<evidence type="ECO:0000256" key="2">
    <source>
        <dbReference type="ARBA" id="ARBA00022475"/>
    </source>
</evidence>
<evidence type="ECO:0000256" key="1">
    <source>
        <dbReference type="ARBA" id="ARBA00004651"/>
    </source>
</evidence>
<dbReference type="GO" id="GO:0005886">
    <property type="term" value="C:plasma membrane"/>
    <property type="evidence" value="ECO:0007669"/>
    <property type="project" value="UniProtKB-SubCell"/>
</dbReference>
<gene>
    <name evidence="10" type="ORF">UT17_C0003G0013</name>
</gene>
<evidence type="ECO:0000259" key="9">
    <source>
        <dbReference type="Pfam" id="PF12704"/>
    </source>
</evidence>
<dbReference type="Proteomes" id="UP000034774">
    <property type="component" value="Unassembled WGS sequence"/>
</dbReference>
<name>A0A0G0LVF2_9BACT</name>
<proteinExistence type="inferred from homology"/>
<dbReference type="InterPro" id="IPR003838">
    <property type="entry name" value="ABC3_permease_C"/>
</dbReference>
<dbReference type="AlphaFoldDB" id="A0A0G0LVF2"/>
<keyword evidence="3 7" id="KW-0812">Transmembrane</keyword>
<sequence>MIPIAEIVKLSIQSLLRNKTRSVLTMLGIIIGVSAVILLVSIGQGLQNYITQQFESLGSNLVIVLPGKVGGGGGGFGAPNIAGSKLNLGDVDKLSRIGGAIESVGAGIEMPSSVSYLGKTKYTTTAGLTAEYQKMRNLTVSSGRMMTDSDNRAGRNVVNIGPGLVDSLFSGANPIGKQITIGGQKFQVVGVLSKIGSGGFGIDVNSFVVLPLTTAQKLFGMKSVQAIGVKARDKDSIPEVIRLVKKELSKRLKDDDFSVVDSSSLVATINQILNVVTLALGGIAAISLIVGGVGIMNIMLVSVTERTREIGLRKAVGAKPKDILIQFIIESVTLSVVGGGIGVLIGFLGALAINQFIATTVTFWSVALAFGVSAAIGVIFGVAPAARASKLNPIEALKYE</sequence>